<gene>
    <name evidence="1" type="ORF">N7644_13490</name>
</gene>
<evidence type="ECO:0000313" key="1">
    <source>
        <dbReference type="EMBL" id="MDH0564689.1"/>
    </source>
</evidence>
<sequence length="477" mass="55183">MDVLEKALLVDELQHLIDGLNNEKTSLFEIAKAKQRIKDICASCDDPAFQQQVTPFKQFILNEEFSADDLARYGFSMTYRGTYNFMGRVENALFASADMGWAALRQAQLWQVWVIRPALSFLKSPWLNSSTDALQWLQNHAHEYIKTDHELQHLIPVLQPLDQHLSDQDQQASSDALARLKQESANFQSQLDAIIQDKIRTVPESVAAPVPTENRIKPGFRHSAKPSPHLNKAQPLALNDFNLDGLICRLERIDARAFPSLYRADLHNEIDQNIKIDWLYLKAENEAQPIWESAQVFVAEQLYAQGQFSHYVVLVGTHNVEYAITILQAYTDQRHTRTSSIHQTSWTHFKQHYHQHESLFNECIMNGTLVWQRDQRVYPYIPASFINTQKFIPFEETSATFFTPVILLRERQKIRVIYGLERVKLSSEDQAYPYLLLDRSDGYTWQLIRQVISRLPQPISVHDLYQALENSMPVESS</sequence>
<dbReference type="RefSeq" id="WP_279696220.1">
    <property type="nucleotide sequence ID" value="NZ_JAOEEO010000004.1"/>
</dbReference>
<dbReference type="EMBL" id="JAOEEO010000004">
    <property type="protein sequence ID" value="MDH0564689.1"/>
    <property type="molecule type" value="Genomic_DNA"/>
</dbReference>
<evidence type="ECO:0000313" key="2">
    <source>
        <dbReference type="Proteomes" id="UP001159329"/>
    </source>
</evidence>
<accession>A0AA42I9H7</accession>
<proteinExistence type="predicted"/>
<comment type="caution">
    <text evidence="1">The sequence shown here is derived from an EMBL/GenBank/DDBJ whole genome shotgun (WGS) entry which is preliminary data.</text>
</comment>
<reference evidence="1" key="1">
    <citation type="submission" date="2022-09" db="EMBL/GenBank/DDBJ databases">
        <title>Intensive care unit water sources are persistently colonized with multi-drug resistant bacteria and are the site of extensive horizontal gene transfer of antibiotic resistance genes.</title>
        <authorList>
            <person name="Diorio-Toth L."/>
        </authorList>
    </citation>
    <scope>NUCLEOTIDE SEQUENCE</scope>
    <source>
        <strain evidence="1">GD04005</strain>
    </source>
</reference>
<name>A0AA42I9H7_9GAMM</name>
<dbReference type="Proteomes" id="UP001159329">
    <property type="component" value="Unassembled WGS sequence"/>
</dbReference>
<organism evidence="1 2">
    <name type="scientific">Acinetobacter courvalinii</name>
    <dbReference type="NCBI Taxonomy" id="280147"/>
    <lineage>
        <taxon>Bacteria</taxon>
        <taxon>Pseudomonadati</taxon>
        <taxon>Pseudomonadota</taxon>
        <taxon>Gammaproteobacteria</taxon>
        <taxon>Moraxellales</taxon>
        <taxon>Moraxellaceae</taxon>
        <taxon>Acinetobacter</taxon>
    </lineage>
</organism>
<dbReference type="AlphaFoldDB" id="A0AA42I9H7"/>
<protein>
    <submittedName>
        <fullName evidence="1">Uncharacterized protein</fullName>
    </submittedName>
</protein>